<comment type="caution">
    <text evidence="2">The sequence shown here is derived from an EMBL/GenBank/DDBJ whole genome shotgun (WGS) entry which is preliminary data.</text>
</comment>
<name>G6XFC7_9PROT</name>
<dbReference type="AlphaFoldDB" id="G6XFC7"/>
<gene>
    <name evidence="2" type="ORF">GMO_01920</name>
</gene>
<feature type="compositionally biased region" description="Low complexity" evidence="1">
    <location>
        <begin position="125"/>
        <end position="158"/>
    </location>
</feature>
<dbReference type="Proteomes" id="UP000004949">
    <property type="component" value="Unassembled WGS sequence"/>
</dbReference>
<dbReference type="EMBL" id="AGQV01000001">
    <property type="protein sequence ID" value="EHH68885.1"/>
    <property type="molecule type" value="Genomic_DNA"/>
</dbReference>
<feature type="region of interest" description="Disordered" evidence="1">
    <location>
        <begin position="101"/>
        <end position="196"/>
    </location>
</feature>
<dbReference type="eggNOG" id="COG3170">
    <property type="taxonomic scope" value="Bacteria"/>
</dbReference>
<accession>G6XFC7</accession>
<proteinExistence type="predicted"/>
<protein>
    <recommendedName>
        <fullName evidence="4">Porin</fullName>
    </recommendedName>
</protein>
<dbReference type="STRING" id="1088869.GMO_01920"/>
<evidence type="ECO:0008006" key="4">
    <source>
        <dbReference type="Google" id="ProtNLM"/>
    </source>
</evidence>
<organism evidence="2 3">
    <name type="scientific">Gluconobacter morbifer G707</name>
    <dbReference type="NCBI Taxonomy" id="1088869"/>
    <lineage>
        <taxon>Bacteria</taxon>
        <taxon>Pseudomonadati</taxon>
        <taxon>Pseudomonadota</taxon>
        <taxon>Alphaproteobacteria</taxon>
        <taxon>Acetobacterales</taxon>
        <taxon>Acetobacteraceae</taxon>
        <taxon>Gluconobacter</taxon>
    </lineage>
</organism>
<dbReference type="RefSeq" id="WP_008850342.1">
    <property type="nucleotide sequence ID" value="NZ_AGQV01000001.1"/>
</dbReference>
<sequence length="672" mass="72384">MSLSPSPALRCSHRTARGLLLLGTALGVFVWLPEAHADDDIVSRMEQEMNRLQAAQAHVQEEQRQINHDMMLLRTEMARHRSLQGPTRASVTNHATNTVTASHSLKTPTRLATESHTPVRQSTRTAANNGPAATETTGATAFTAAPSSPNASPAPDAGTVATNTNAPTAQRDRVTLDPTGRGLIDHGTSTQVAVRGRRSEDVMVHFAENGVGPHPRETIGAQSAGAVGDHGVFHLGPVSLMLGGFVDTASVLENRHVASDTFNYWQDMPYPNDPRYHTNNFTGGARYSRLSLLARGNINSESTISGFFESDFGAGADTTDPYESNSYSFRLRQAYIAFDDNKAGWHLLGGQAWSLLTPGRAGIVARQESLPETIESSMLAGQTWARQWQVRVVKDFFDHRLWAGFSIENPATLYDTTGFSASNGTVSMPNGAIVTLGENGVGLTNDTANFSNEIAPDVIGKVAYDPTWGHYEVEGILHFPHDRVSMGHSGHNETAIGGGAGGSMILPVIPGKLEIRMAGLAGWGINRYGSVLLPDATLKANGAPDPLFGVQAQAGVIAHPNQRIDVYGYAGTQRVGHSWFDSNGSPYGYGNPGYSNAGCLQELSALSCTANTRAVSEITIGAWWRFFKGRFGTVEGGTQLAYSRREIWKGIGGDPHTSMSQIFFDFRYLPFQ</sequence>
<feature type="compositionally biased region" description="Polar residues" evidence="1">
    <location>
        <begin position="101"/>
        <end position="124"/>
    </location>
</feature>
<evidence type="ECO:0000256" key="1">
    <source>
        <dbReference type="SAM" id="MobiDB-lite"/>
    </source>
</evidence>
<keyword evidence="3" id="KW-1185">Reference proteome</keyword>
<evidence type="ECO:0000313" key="2">
    <source>
        <dbReference type="EMBL" id="EHH68885.1"/>
    </source>
</evidence>
<reference evidence="2 3" key="1">
    <citation type="submission" date="2011-10" db="EMBL/GenBank/DDBJ databases">
        <title>Genome sequence of Gluconobacter morbifer G707, isolated from Drosophila gut.</title>
        <authorList>
            <person name="Lee W.-J."/>
            <person name="Kim E.-K."/>
        </authorList>
    </citation>
    <scope>NUCLEOTIDE SEQUENCE [LARGE SCALE GENOMIC DNA]</scope>
    <source>
        <strain evidence="2 3">G707</strain>
    </source>
</reference>
<dbReference type="PATRIC" id="fig|1088869.3.peg.193"/>
<evidence type="ECO:0000313" key="3">
    <source>
        <dbReference type="Proteomes" id="UP000004949"/>
    </source>
</evidence>
<dbReference type="OrthoDB" id="128078at2"/>